<sequence length="299" mass="33766">MNKLKGFLLGLALSCSCAGMAQELNARITVNGDKIANANKSVFTTLQNALTEFINNRKWTDATFAVNERIDCSMTIIVNEMEESSFKGEIQVQARRPVYNSSYTTTLLNFRDQQFDFEYMEGEPLEYQENMLTGNLTATVVFYIYIILGLDFDSFSPLGGTAYIQQAQQIVSLAQSQSWSGWKAFDSNRNRHAVATALQDNASEAFRNLWYTYHRKGLDEMAANADRGRTTIIEALPALQEVKKARPTSVLLQMFSDAKLDEIVLIYSKATTQEKQSGYKLLQEIYPTETTKLEALQKN</sequence>
<reference evidence="2" key="1">
    <citation type="journal article" date="2021" name="PeerJ">
        <title>Extensive microbial diversity within the chicken gut microbiome revealed by metagenomics and culture.</title>
        <authorList>
            <person name="Gilroy R."/>
            <person name="Ravi A."/>
            <person name="Getino M."/>
            <person name="Pursley I."/>
            <person name="Horton D.L."/>
            <person name="Alikhan N.F."/>
            <person name="Baker D."/>
            <person name="Gharbi K."/>
            <person name="Hall N."/>
            <person name="Watson M."/>
            <person name="Adriaenssens E.M."/>
            <person name="Foster-Nyarko E."/>
            <person name="Jarju S."/>
            <person name="Secka A."/>
            <person name="Antonio M."/>
            <person name="Oren A."/>
            <person name="Chaudhuri R.R."/>
            <person name="La Ragione R."/>
            <person name="Hildebrand F."/>
            <person name="Pallen M.J."/>
        </authorList>
    </citation>
    <scope>NUCLEOTIDE SEQUENCE</scope>
    <source>
        <strain evidence="2">ChiGjej6B6-14162</strain>
    </source>
</reference>
<dbReference type="Proteomes" id="UP000886740">
    <property type="component" value="Unassembled WGS sequence"/>
</dbReference>
<dbReference type="InterPro" id="IPR032274">
    <property type="entry name" value="DUF4835"/>
</dbReference>
<protein>
    <submittedName>
        <fullName evidence="2">DUF4835 family protein</fullName>
    </submittedName>
</protein>
<evidence type="ECO:0000256" key="1">
    <source>
        <dbReference type="SAM" id="SignalP"/>
    </source>
</evidence>
<dbReference type="AlphaFoldDB" id="A0A9D1X7W2"/>
<comment type="caution">
    <text evidence="2">The sequence shown here is derived from an EMBL/GenBank/DDBJ whole genome shotgun (WGS) entry which is preliminary data.</text>
</comment>
<feature type="chain" id="PRO_5039366814" evidence="1">
    <location>
        <begin position="22"/>
        <end position="299"/>
    </location>
</feature>
<evidence type="ECO:0000313" key="2">
    <source>
        <dbReference type="EMBL" id="HIX74344.1"/>
    </source>
</evidence>
<name>A0A9D1X7W2_9BACT</name>
<dbReference type="Pfam" id="PF16119">
    <property type="entry name" value="DUF4835"/>
    <property type="match status" value="1"/>
</dbReference>
<organism evidence="2 3">
    <name type="scientific">Candidatus Parabacteroides intestinipullorum</name>
    <dbReference type="NCBI Taxonomy" id="2838723"/>
    <lineage>
        <taxon>Bacteria</taxon>
        <taxon>Pseudomonadati</taxon>
        <taxon>Bacteroidota</taxon>
        <taxon>Bacteroidia</taxon>
        <taxon>Bacteroidales</taxon>
        <taxon>Tannerellaceae</taxon>
        <taxon>Parabacteroides</taxon>
    </lineage>
</organism>
<dbReference type="PROSITE" id="PS51257">
    <property type="entry name" value="PROKAR_LIPOPROTEIN"/>
    <property type="match status" value="1"/>
</dbReference>
<feature type="signal peptide" evidence="1">
    <location>
        <begin position="1"/>
        <end position="21"/>
    </location>
</feature>
<dbReference type="EMBL" id="DXEL01000037">
    <property type="protein sequence ID" value="HIX74344.1"/>
    <property type="molecule type" value="Genomic_DNA"/>
</dbReference>
<gene>
    <name evidence="2" type="ORF">H9977_04830</name>
</gene>
<reference evidence="2" key="2">
    <citation type="submission" date="2021-04" db="EMBL/GenBank/DDBJ databases">
        <authorList>
            <person name="Gilroy R."/>
        </authorList>
    </citation>
    <scope>NUCLEOTIDE SEQUENCE</scope>
    <source>
        <strain evidence="2">ChiGjej6B6-14162</strain>
    </source>
</reference>
<proteinExistence type="predicted"/>
<evidence type="ECO:0000313" key="3">
    <source>
        <dbReference type="Proteomes" id="UP000886740"/>
    </source>
</evidence>
<accession>A0A9D1X7W2</accession>
<keyword evidence="1" id="KW-0732">Signal</keyword>